<keyword evidence="9" id="KW-1185">Reference proteome</keyword>
<dbReference type="PaxDb" id="55529-EKX47705"/>
<dbReference type="InterPro" id="IPR011006">
    <property type="entry name" value="CheY-like_superfamily"/>
</dbReference>
<feature type="modified residue" description="4-aspartylphosphate" evidence="5">
    <location>
        <position position="52"/>
    </location>
</feature>
<evidence type="ECO:0000256" key="1">
    <source>
        <dbReference type="ARBA" id="ARBA00000085"/>
    </source>
</evidence>
<dbReference type="PANTHER" id="PTHR43047">
    <property type="entry name" value="TWO-COMPONENT HISTIDINE PROTEIN KINASE"/>
    <property type="match status" value="1"/>
</dbReference>
<protein>
    <recommendedName>
        <fullName evidence="2">histidine kinase</fullName>
        <ecNumber evidence="2">2.7.13.3</ecNumber>
    </recommendedName>
</protein>
<dbReference type="eggNOG" id="KOG1601">
    <property type="taxonomic scope" value="Eukaryota"/>
</dbReference>
<dbReference type="SMART" id="SM00448">
    <property type="entry name" value="REC"/>
    <property type="match status" value="1"/>
</dbReference>
<dbReference type="PANTHER" id="PTHR43047:SF72">
    <property type="entry name" value="OSMOSENSING HISTIDINE PROTEIN KINASE SLN1"/>
    <property type="match status" value="1"/>
</dbReference>
<dbReference type="EC" id="2.7.13.3" evidence="2"/>
<dbReference type="PROSITE" id="PS50110">
    <property type="entry name" value="RESPONSE_REGULATORY"/>
    <property type="match status" value="1"/>
</dbReference>
<dbReference type="RefSeq" id="XP_005834685.1">
    <property type="nucleotide sequence ID" value="XM_005834628.1"/>
</dbReference>
<dbReference type="SUPFAM" id="SSF52172">
    <property type="entry name" value="CheY-like"/>
    <property type="match status" value="1"/>
</dbReference>
<accession>L1JHY5</accession>
<organism evidence="7">
    <name type="scientific">Guillardia theta (strain CCMP2712)</name>
    <name type="common">Cryptophyte</name>
    <dbReference type="NCBI Taxonomy" id="905079"/>
    <lineage>
        <taxon>Eukaryota</taxon>
        <taxon>Cryptophyceae</taxon>
        <taxon>Pyrenomonadales</taxon>
        <taxon>Geminigeraceae</taxon>
        <taxon>Guillardia</taxon>
    </lineage>
</organism>
<evidence type="ECO:0000256" key="3">
    <source>
        <dbReference type="ARBA" id="ARBA00022679"/>
    </source>
</evidence>
<dbReference type="KEGG" id="gtt:GUITHDRAFT_53059"/>
<name>L1JHY5_GUITC</name>
<feature type="non-terminal residue" evidence="7">
    <location>
        <position position="1"/>
    </location>
</feature>
<dbReference type="CDD" id="cd17574">
    <property type="entry name" value="REC_OmpR"/>
    <property type="match status" value="1"/>
</dbReference>
<evidence type="ECO:0000259" key="6">
    <source>
        <dbReference type="PROSITE" id="PS50110"/>
    </source>
</evidence>
<dbReference type="STRING" id="905079.L1JHY5"/>
<keyword evidence="3" id="KW-0808">Transferase</keyword>
<evidence type="ECO:0000313" key="9">
    <source>
        <dbReference type="Proteomes" id="UP000011087"/>
    </source>
</evidence>
<keyword evidence="5" id="KW-0597">Phosphoprotein</keyword>
<evidence type="ECO:0000256" key="4">
    <source>
        <dbReference type="ARBA" id="ARBA00022777"/>
    </source>
</evidence>
<keyword evidence="4" id="KW-0418">Kinase</keyword>
<dbReference type="Gene3D" id="3.40.50.2300">
    <property type="match status" value="1"/>
</dbReference>
<sequence>EVLSVDDDPVNQMVVENLLKPMGFEVTCCMDGMEALAELQQRSYLPDLVLLDVMMPIMSGYEVCEQLRHLFPRTLLPVILVSAKNDEASICKGFDSGGTDYVTKPFNRQELMARI</sequence>
<evidence type="ECO:0000313" key="7">
    <source>
        <dbReference type="EMBL" id="EKX47705.1"/>
    </source>
</evidence>
<dbReference type="EnsemblProtists" id="EKX47705">
    <property type="protein sequence ID" value="EKX47705"/>
    <property type="gene ID" value="GUITHDRAFT_53059"/>
</dbReference>
<dbReference type="Proteomes" id="UP000011087">
    <property type="component" value="Unassembled WGS sequence"/>
</dbReference>
<feature type="domain" description="Response regulatory" evidence="6">
    <location>
        <begin position="1"/>
        <end position="115"/>
    </location>
</feature>
<dbReference type="OMA" id="RQGGNAY"/>
<evidence type="ECO:0000256" key="2">
    <source>
        <dbReference type="ARBA" id="ARBA00012438"/>
    </source>
</evidence>
<dbReference type="EMBL" id="JH992989">
    <property type="protein sequence ID" value="EKX47705.1"/>
    <property type="molecule type" value="Genomic_DNA"/>
</dbReference>
<evidence type="ECO:0000313" key="8">
    <source>
        <dbReference type="EnsemblProtists" id="EKX47705"/>
    </source>
</evidence>
<reference evidence="9" key="2">
    <citation type="submission" date="2012-11" db="EMBL/GenBank/DDBJ databases">
        <authorList>
            <person name="Kuo A."/>
            <person name="Curtis B.A."/>
            <person name="Tanifuji G."/>
            <person name="Burki F."/>
            <person name="Gruber A."/>
            <person name="Irimia M."/>
            <person name="Maruyama S."/>
            <person name="Arias M.C."/>
            <person name="Ball S.G."/>
            <person name="Gile G.H."/>
            <person name="Hirakawa Y."/>
            <person name="Hopkins J.F."/>
            <person name="Rensing S.A."/>
            <person name="Schmutz J."/>
            <person name="Symeonidi A."/>
            <person name="Elias M."/>
            <person name="Eveleigh R.J."/>
            <person name="Herman E.K."/>
            <person name="Klute M.J."/>
            <person name="Nakayama T."/>
            <person name="Obornik M."/>
            <person name="Reyes-Prieto A."/>
            <person name="Armbrust E.V."/>
            <person name="Aves S.J."/>
            <person name="Beiko R.G."/>
            <person name="Coutinho P."/>
            <person name="Dacks J.B."/>
            <person name="Durnford D.G."/>
            <person name="Fast N.M."/>
            <person name="Green B.R."/>
            <person name="Grisdale C."/>
            <person name="Hempe F."/>
            <person name="Henrissat B."/>
            <person name="Hoppner M.P."/>
            <person name="Ishida K.-I."/>
            <person name="Kim E."/>
            <person name="Koreny L."/>
            <person name="Kroth P.G."/>
            <person name="Liu Y."/>
            <person name="Malik S.-B."/>
            <person name="Maier U.G."/>
            <person name="McRose D."/>
            <person name="Mock T."/>
            <person name="Neilson J.A."/>
            <person name="Onodera N.T."/>
            <person name="Poole A.M."/>
            <person name="Pritham E.J."/>
            <person name="Richards T.A."/>
            <person name="Rocap G."/>
            <person name="Roy S.W."/>
            <person name="Sarai C."/>
            <person name="Schaack S."/>
            <person name="Shirato S."/>
            <person name="Slamovits C.H."/>
            <person name="Spencer D.F."/>
            <person name="Suzuki S."/>
            <person name="Worden A.Z."/>
            <person name="Zauner S."/>
            <person name="Barry K."/>
            <person name="Bell C."/>
            <person name="Bharti A.K."/>
            <person name="Crow J.A."/>
            <person name="Grimwood J."/>
            <person name="Kramer R."/>
            <person name="Lindquist E."/>
            <person name="Lucas S."/>
            <person name="Salamov A."/>
            <person name="McFadden G.I."/>
            <person name="Lane C.E."/>
            <person name="Keeling P.J."/>
            <person name="Gray M.W."/>
            <person name="Grigoriev I.V."/>
            <person name="Archibald J.M."/>
        </authorList>
    </citation>
    <scope>NUCLEOTIDE SEQUENCE</scope>
    <source>
        <strain evidence="9">CCMP2712</strain>
    </source>
</reference>
<reference evidence="8" key="3">
    <citation type="submission" date="2016-03" db="UniProtKB">
        <authorList>
            <consortium name="EnsemblProtists"/>
        </authorList>
    </citation>
    <scope>IDENTIFICATION</scope>
</reference>
<feature type="non-terminal residue" evidence="7">
    <location>
        <position position="115"/>
    </location>
</feature>
<dbReference type="GO" id="GO:0005886">
    <property type="term" value="C:plasma membrane"/>
    <property type="evidence" value="ECO:0007669"/>
    <property type="project" value="TreeGrafter"/>
</dbReference>
<dbReference type="HOGENOM" id="CLU_000445_69_9_1"/>
<reference evidence="7 9" key="1">
    <citation type="journal article" date="2012" name="Nature">
        <title>Algal genomes reveal evolutionary mosaicism and the fate of nucleomorphs.</title>
        <authorList>
            <consortium name="DOE Joint Genome Institute"/>
            <person name="Curtis B.A."/>
            <person name="Tanifuji G."/>
            <person name="Burki F."/>
            <person name="Gruber A."/>
            <person name="Irimia M."/>
            <person name="Maruyama S."/>
            <person name="Arias M.C."/>
            <person name="Ball S.G."/>
            <person name="Gile G.H."/>
            <person name="Hirakawa Y."/>
            <person name="Hopkins J.F."/>
            <person name="Kuo A."/>
            <person name="Rensing S.A."/>
            <person name="Schmutz J."/>
            <person name="Symeonidi A."/>
            <person name="Elias M."/>
            <person name="Eveleigh R.J."/>
            <person name="Herman E.K."/>
            <person name="Klute M.J."/>
            <person name="Nakayama T."/>
            <person name="Obornik M."/>
            <person name="Reyes-Prieto A."/>
            <person name="Armbrust E.V."/>
            <person name="Aves S.J."/>
            <person name="Beiko R.G."/>
            <person name="Coutinho P."/>
            <person name="Dacks J.B."/>
            <person name="Durnford D.G."/>
            <person name="Fast N.M."/>
            <person name="Green B.R."/>
            <person name="Grisdale C.J."/>
            <person name="Hempel F."/>
            <person name="Henrissat B."/>
            <person name="Hoppner M.P."/>
            <person name="Ishida K."/>
            <person name="Kim E."/>
            <person name="Koreny L."/>
            <person name="Kroth P.G."/>
            <person name="Liu Y."/>
            <person name="Malik S.B."/>
            <person name="Maier U.G."/>
            <person name="McRose D."/>
            <person name="Mock T."/>
            <person name="Neilson J.A."/>
            <person name="Onodera N.T."/>
            <person name="Poole A.M."/>
            <person name="Pritham E.J."/>
            <person name="Richards T.A."/>
            <person name="Rocap G."/>
            <person name="Roy S.W."/>
            <person name="Sarai C."/>
            <person name="Schaack S."/>
            <person name="Shirato S."/>
            <person name="Slamovits C.H."/>
            <person name="Spencer D.F."/>
            <person name="Suzuki S."/>
            <person name="Worden A.Z."/>
            <person name="Zauner S."/>
            <person name="Barry K."/>
            <person name="Bell C."/>
            <person name="Bharti A.K."/>
            <person name="Crow J.A."/>
            <person name="Grimwood J."/>
            <person name="Kramer R."/>
            <person name="Lindquist E."/>
            <person name="Lucas S."/>
            <person name="Salamov A."/>
            <person name="McFadden G.I."/>
            <person name="Lane C.E."/>
            <person name="Keeling P.J."/>
            <person name="Gray M.W."/>
            <person name="Grigoriev I.V."/>
            <person name="Archibald J.M."/>
        </authorList>
    </citation>
    <scope>NUCLEOTIDE SEQUENCE</scope>
    <source>
        <strain evidence="7 9">CCMP2712</strain>
    </source>
</reference>
<dbReference type="GO" id="GO:0000155">
    <property type="term" value="F:phosphorelay sensor kinase activity"/>
    <property type="evidence" value="ECO:0007669"/>
    <property type="project" value="TreeGrafter"/>
</dbReference>
<dbReference type="GO" id="GO:0009927">
    <property type="term" value="F:histidine phosphotransfer kinase activity"/>
    <property type="evidence" value="ECO:0007669"/>
    <property type="project" value="TreeGrafter"/>
</dbReference>
<proteinExistence type="predicted"/>
<dbReference type="GeneID" id="17304321"/>
<evidence type="ECO:0000256" key="5">
    <source>
        <dbReference type="PROSITE-ProRule" id="PRU00169"/>
    </source>
</evidence>
<dbReference type="InterPro" id="IPR001789">
    <property type="entry name" value="Sig_transdc_resp-reg_receiver"/>
</dbReference>
<dbReference type="Pfam" id="PF00072">
    <property type="entry name" value="Response_reg"/>
    <property type="match status" value="1"/>
</dbReference>
<dbReference type="AlphaFoldDB" id="L1JHY5"/>
<comment type="catalytic activity">
    <reaction evidence="1">
        <text>ATP + protein L-histidine = ADP + protein N-phospho-L-histidine.</text>
        <dbReference type="EC" id="2.7.13.3"/>
    </reaction>
</comment>
<gene>
    <name evidence="7" type="ORF">GUITHDRAFT_53059</name>
</gene>
<dbReference type="OrthoDB" id="10262808at2759"/>